<dbReference type="EMBL" id="JAPQKT010000008">
    <property type="protein sequence ID" value="KAJ5222310.1"/>
    <property type="molecule type" value="Genomic_DNA"/>
</dbReference>
<sequence>MRLPRLLWTWSAFQVDTTLFMYGGTPAVCVPTEAFIQAPSTTQILENKTEGSSVKNILTKTKKKLRRSPSRRH</sequence>
<comment type="caution">
    <text evidence="1">The sequence shown here is derived from an EMBL/GenBank/DDBJ whole genome shotgun (WGS) entry which is preliminary data.</text>
</comment>
<gene>
    <name evidence="1" type="ORF">N7469_008550</name>
</gene>
<evidence type="ECO:0000313" key="1">
    <source>
        <dbReference type="EMBL" id="KAJ5222310.1"/>
    </source>
</evidence>
<accession>A0A9W9NLR1</accession>
<dbReference type="RefSeq" id="XP_056497233.1">
    <property type="nucleotide sequence ID" value="XM_056647468.1"/>
</dbReference>
<reference evidence="1" key="1">
    <citation type="submission" date="2022-11" db="EMBL/GenBank/DDBJ databases">
        <authorList>
            <person name="Petersen C."/>
        </authorList>
    </citation>
    <scope>NUCLEOTIDE SEQUENCE</scope>
    <source>
        <strain evidence="1">IBT 23319</strain>
    </source>
</reference>
<protein>
    <submittedName>
        <fullName evidence="1">Uncharacterized protein</fullName>
    </submittedName>
</protein>
<evidence type="ECO:0000313" key="2">
    <source>
        <dbReference type="Proteomes" id="UP001147733"/>
    </source>
</evidence>
<proteinExistence type="predicted"/>
<keyword evidence="2" id="KW-1185">Reference proteome</keyword>
<organism evidence="1 2">
    <name type="scientific">Penicillium citrinum</name>
    <dbReference type="NCBI Taxonomy" id="5077"/>
    <lineage>
        <taxon>Eukaryota</taxon>
        <taxon>Fungi</taxon>
        <taxon>Dikarya</taxon>
        <taxon>Ascomycota</taxon>
        <taxon>Pezizomycotina</taxon>
        <taxon>Eurotiomycetes</taxon>
        <taxon>Eurotiomycetidae</taxon>
        <taxon>Eurotiales</taxon>
        <taxon>Aspergillaceae</taxon>
        <taxon>Penicillium</taxon>
    </lineage>
</organism>
<reference evidence="1" key="2">
    <citation type="journal article" date="2023" name="IMA Fungus">
        <title>Comparative genomic study of the Penicillium genus elucidates a diverse pangenome and 15 lateral gene transfer events.</title>
        <authorList>
            <person name="Petersen C."/>
            <person name="Sorensen T."/>
            <person name="Nielsen M.R."/>
            <person name="Sondergaard T.E."/>
            <person name="Sorensen J.L."/>
            <person name="Fitzpatrick D.A."/>
            <person name="Frisvad J.C."/>
            <person name="Nielsen K.L."/>
        </authorList>
    </citation>
    <scope>NUCLEOTIDE SEQUENCE</scope>
    <source>
        <strain evidence="1">IBT 23319</strain>
    </source>
</reference>
<dbReference type="GeneID" id="81386635"/>
<dbReference type="OrthoDB" id="4346275at2759"/>
<name>A0A9W9NLR1_PENCI</name>
<dbReference type="AlphaFoldDB" id="A0A9W9NLR1"/>
<dbReference type="Proteomes" id="UP001147733">
    <property type="component" value="Unassembled WGS sequence"/>
</dbReference>